<dbReference type="PANTHER" id="PTHR31299:SF0">
    <property type="entry name" value="ESTERASE, PUTATIVE (AFU_ORTHOLOGUE AFUA_1G05850)-RELATED"/>
    <property type="match status" value="1"/>
</dbReference>
<dbReference type="PANTHER" id="PTHR31299">
    <property type="entry name" value="ESTERASE, PUTATIVE (AFU_ORTHOLOGUE AFUA_1G05850)-RELATED"/>
    <property type="match status" value="1"/>
</dbReference>
<dbReference type="Gene3D" id="3.30.1870.10">
    <property type="entry name" value="EreA-like, domain 2"/>
    <property type="match status" value="1"/>
</dbReference>
<dbReference type="STRING" id="1385511.GCA_000425225_03277"/>
<sequence length="453" mass="52323">MKLTFIWGDFLKNNIKKNRNPIFWVIVILILFLISCDTQKKTKVAETKEITTTKKNNLDLEEQEGEQSNNNKSLDKFSKKLSLSKDDFSDLEFLKETLSDKRVVMLGESSHGVSEYNAMKTRLIKFLHQEMGYQVLAFESPMADVWTAQQTSSQYSSKELVRRSLFVVWHTKNVDTLYDYIKGSHQSEPPLNLVGFDMQAPIGAYGVYFKEKYKGTNPELAMSVYESEIQFRDLYNRGELNQEKINSLIKGYKKIEEMLPDAQNELANFEVHKHFIEDRVKSLEGYYSLPKDSNDRSIIRDKIMAENLDWLLSELYPDQKIIVWAHNEHIRNNVSNGKKNASMGELLEQSGKYSTYTLGLYLVDGDLANNYGEIYSARVFDKNSLEKRIAKSGYPITFLDINGATEFEENGWLNDWTTTYIAGRKISSLKPAKNYDGVIVFNEVSPPEYLIFE</sequence>
<dbReference type="Pfam" id="PF05139">
    <property type="entry name" value="Erythro_esteras"/>
    <property type="match status" value="1"/>
</dbReference>
<evidence type="ECO:0000313" key="1">
    <source>
        <dbReference type="EMBL" id="KGX87151.1"/>
    </source>
</evidence>
<comment type="caution">
    <text evidence="1">The sequence shown here is derived from an EMBL/GenBank/DDBJ whole genome shotgun (WGS) entry which is preliminary data.</text>
</comment>
<dbReference type="GO" id="GO:0046677">
    <property type="term" value="P:response to antibiotic"/>
    <property type="evidence" value="ECO:0007669"/>
    <property type="project" value="InterPro"/>
</dbReference>
<protein>
    <recommendedName>
        <fullName evidence="3">Erythromycin esterase</fullName>
    </recommendedName>
</protein>
<gene>
    <name evidence="1" type="ORF">N783_10535</name>
</gene>
<dbReference type="Gene3D" id="1.20.1440.30">
    <property type="entry name" value="Biosynthetic Protein domain"/>
    <property type="match status" value="1"/>
</dbReference>
<dbReference type="CDD" id="cd14728">
    <property type="entry name" value="Ere-like"/>
    <property type="match status" value="1"/>
</dbReference>
<name>A0A0A5G224_9BACI</name>
<reference evidence="1 2" key="1">
    <citation type="submission" date="2013-08" db="EMBL/GenBank/DDBJ databases">
        <authorList>
            <person name="Huang J."/>
            <person name="Wang G."/>
        </authorList>
    </citation>
    <scope>NUCLEOTIDE SEQUENCE [LARGE SCALE GENOMIC DNA]</scope>
    <source>
        <strain evidence="1 2">BH030004</strain>
    </source>
</reference>
<dbReference type="InterPro" id="IPR052036">
    <property type="entry name" value="Hydrolase/PRTase-associated"/>
</dbReference>
<dbReference type="SUPFAM" id="SSF159501">
    <property type="entry name" value="EreA/ChaN-like"/>
    <property type="match status" value="1"/>
</dbReference>
<dbReference type="InterPro" id="IPR007815">
    <property type="entry name" value="Emycin_Estase"/>
</dbReference>
<evidence type="ECO:0008006" key="3">
    <source>
        <dbReference type="Google" id="ProtNLM"/>
    </source>
</evidence>
<keyword evidence="2" id="KW-1185">Reference proteome</keyword>
<dbReference type="AlphaFoldDB" id="A0A0A5G224"/>
<dbReference type="Proteomes" id="UP000030403">
    <property type="component" value="Unassembled WGS sequence"/>
</dbReference>
<evidence type="ECO:0000313" key="2">
    <source>
        <dbReference type="Proteomes" id="UP000030403"/>
    </source>
</evidence>
<accession>A0A0A5G224</accession>
<dbReference type="eggNOG" id="COG2312">
    <property type="taxonomic scope" value="Bacteria"/>
</dbReference>
<organism evidence="1 2">
    <name type="scientific">Pontibacillus marinus BH030004 = DSM 16465</name>
    <dbReference type="NCBI Taxonomy" id="1385511"/>
    <lineage>
        <taxon>Bacteria</taxon>
        <taxon>Bacillati</taxon>
        <taxon>Bacillota</taxon>
        <taxon>Bacilli</taxon>
        <taxon>Bacillales</taxon>
        <taxon>Bacillaceae</taxon>
        <taxon>Pontibacillus</taxon>
    </lineage>
</organism>
<dbReference type="Gene3D" id="3.40.1660.10">
    <property type="entry name" value="EreA-like (biosynthetic domain)"/>
    <property type="match status" value="1"/>
</dbReference>
<proteinExistence type="predicted"/>
<dbReference type="OrthoDB" id="9810066at2"/>
<dbReference type="EMBL" id="AVPF01000026">
    <property type="protein sequence ID" value="KGX87151.1"/>
    <property type="molecule type" value="Genomic_DNA"/>
</dbReference>